<accession>A0A4R2LAA1</accession>
<dbReference type="InterPro" id="IPR018181">
    <property type="entry name" value="Heat_shock_70_CS"/>
</dbReference>
<dbReference type="Proteomes" id="UP000295765">
    <property type="component" value="Unassembled WGS sequence"/>
</dbReference>
<protein>
    <submittedName>
        <fullName evidence="4">Molecular chaperone DnaK (HSP70)</fullName>
    </submittedName>
</protein>
<keyword evidence="5" id="KW-1185">Reference proteome</keyword>
<comment type="caution">
    <text evidence="4">The sequence shown here is derived from an EMBL/GenBank/DDBJ whole genome shotgun (WGS) entry which is preliminary data.</text>
</comment>
<dbReference type="OrthoDB" id="580874at2"/>
<dbReference type="PROSITE" id="PS00329">
    <property type="entry name" value="HSP70_2"/>
    <property type="match status" value="1"/>
</dbReference>
<evidence type="ECO:0000256" key="2">
    <source>
        <dbReference type="ARBA" id="ARBA00022741"/>
    </source>
</evidence>
<dbReference type="PANTHER" id="PTHR42749:SF1">
    <property type="entry name" value="CELL SHAPE-DETERMINING PROTEIN MREB"/>
    <property type="match status" value="1"/>
</dbReference>
<sequence>MSRYLVGIDLGTTHSLVAYADTRDPAATVAMFAVDQLVAPGEVAARPQLPSLRYHPAAGELAAADLGLPWAAWDGTAVFGELARELGAKVPGRLVTSAKSWLSHPGVDRTAACLPWGAAAGVAQVSPVDASASYLAYLRAAWNHRFPDAPLEAQEVALTLPASFDEGARLLTVEAARRAGLGGVRLLEEPQAACYDWIARHGEGLGAALADVHLLLVVDVGGGTTDLTLIRVEPGSDAPRLTRIGVGDHLMLGGDNMDLLLAHVAERRLLAEGERLSAARLAALVQQCRRAKERLLAADAPDSVSVTLLGEGGRLIGGARSVGFGREEVRDWLVEGFLPRCGLDERPQGRRAALVEFGLPYAADAAITRHIAAFLARHQAAARTALDLADDVADAVALPDAVLLNGGVFHAAALRERLLAALGDWAGAPPRLLANADPDLAVARGAVAFLRARRGEGVRIGGGSARSYFLLLDGDAGRQGVCVLPRGSEEGQELRLPERVFALRLGEPVHFALVASADETPRKAGELVAVDVENFTALPPVATLLEGRGEARVELAAALSEVGTLALACVAAAPAERRWQLEFALRGEGAEALPAVAVHARFGEAAERILRLYGSRSKDVAAKEVKTLRLDLERLLGPREQWDTALLRELFGVLWEGARRRRRSADHERLWFWLAGYGLRPGFGYPLDDWRIAQVWTLFGQGVQYAGDAQVVSEWWTLWRRVCGGLDAAAQTTLLDAIEAELRAPPGKGAPAALDDRVRLAGSLERVAPARKVALGEALCERLGRKGEPAQIWWALGRLGARVPFHGSAHAVVPAACAAAWCERALAADWKGAPAAPLAAALLARASGDRARDVDPALRARVAERLRAARQPESWVRMVEQVVELDEADRKRVFGEALPPGLRLVA</sequence>
<dbReference type="SUPFAM" id="SSF53067">
    <property type="entry name" value="Actin-like ATPase domain"/>
    <property type="match status" value="2"/>
</dbReference>
<dbReference type="InterPro" id="IPR013126">
    <property type="entry name" value="Hsp_70_fam"/>
</dbReference>
<dbReference type="PRINTS" id="PR00301">
    <property type="entry name" value="HEATSHOCK70"/>
</dbReference>
<dbReference type="PANTHER" id="PTHR42749">
    <property type="entry name" value="CELL SHAPE-DETERMINING PROTEIN MREB"/>
    <property type="match status" value="1"/>
</dbReference>
<dbReference type="EMBL" id="SLWY01000003">
    <property type="protein sequence ID" value="TCO83129.1"/>
    <property type="molecule type" value="Genomic_DNA"/>
</dbReference>
<dbReference type="InterPro" id="IPR043129">
    <property type="entry name" value="ATPase_NBD"/>
</dbReference>
<comment type="similarity">
    <text evidence="1">Belongs to the heat shock protein 70 family.</text>
</comment>
<dbReference type="AlphaFoldDB" id="A0A4R2LAA1"/>
<gene>
    <name evidence="4" type="ORF">EV699_103179</name>
</gene>
<keyword evidence="3" id="KW-0067">ATP-binding</keyword>
<dbReference type="InterPro" id="IPR021030">
    <property type="entry name" value="DUF3731"/>
</dbReference>
<dbReference type="CDD" id="cd10170">
    <property type="entry name" value="ASKHA_NBD_HSP70"/>
    <property type="match status" value="1"/>
</dbReference>
<evidence type="ECO:0000256" key="1">
    <source>
        <dbReference type="ARBA" id="ARBA00007381"/>
    </source>
</evidence>
<evidence type="ECO:0000313" key="5">
    <source>
        <dbReference type="Proteomes" id="UP000295765"/>
    </source>
</evidence>
<dbReference type="RefSeq" id="WP_132538902.1">
    <property type="nucleotide sequence ID" value="NZ_SLWY01000003.1"/>
</dbReference>
<keyword evidence="2" id="KW-0547">Nucleotide-binding</keyword>
<evidence type="ECO:0000313" key="4">
    <source>
        <dbReference type="EMBL" id="TCO83129.1"/>
    </source>
</evidence>
<dbReference type="Gene3D" id="3.30.420.40">
    <property type="match status" value="2"/>
</dbReference>
<dbReference type="Gene3D" id="3.90.640.10">
    <property type="entry name" value="Actin, Chain A, domain 4"/>
    <property type="match status" value="1"/>
</dbReference>
<evidence type="ECO:0000256" key="3">
    <source>
        <dbReference type="ARBA" id="ARBA00022840"/>
    </source>
</evidence>
<dbReference type="GO" id="GO:0140662">
    <property type="term" value="F:ATP-dependent protein folding chaperone"/>
    <property type="evidence" value="ECO:0007669"/>
    <property type="project" value="InterPro"/>
</dbReference>
<dbReference type="Pfam" id="PF12531">
    <property type="entry name" value="DUF3731"/>
    <property type="match status" value="1"/>
</dbReference>
<reference evidence="4 5" key="1">
    <citation type="submission" date="2019-03" db="EMBL/GenBank/DDBJ databases">
        <title>Genomic Encyclopedia of Type Strains, Phase IV (KMG-IV): sequencing the most valuable type-strain genomes for metagenomic binning, comparative biology and taxonomic classification.</title>
        <authorList>
            <person name="Goeker M."/>
        </authorList>
    </citation>
    <scope>NUCLEOTIDE SEQUENCE [LARGE SCALE GENOMIC DNA]</scope>
    <source>
        <strain evidence="4 5">DSM 25287</strain>
    </source>
</reference>
<dbReference type="PROSITE" id="PS00297">
    <property type="entry name" value="HSP70_1"/>
    <property type="match status" value="1"/>
</dbReference>
<name>A0A4R2LAA1_9GAMM</name>
<proteinExistence type="inferred from homology"/>
<dbReference type="GO" id="GO:0005524">
    <property type="term" value="F:ATP binding"/>
    <property type="evidence" value="ECO:0007669"/>
    <property type="project" value="UniProtKB-KW"/>
</dbReference>
<organism evidence="4 5">
    <name type="scientific">Plasticicumulans lactativorans</name>
    <dbReference type="NCBI Taxonomy" id="1133106"/>
    <lineage>
        <taxon>Bacteria</taxon>
        <taxon>Pseudomonadati</taxon>
        <taxon>Pseudomonadota</taxon>
        <taxon>Gammaproteobacteria</taxon>
        <taxon>Candidatus Competibacteraceae</taxon>
        <taxon>Plasticicumulans</taxon>
    </lineage>
</organism>
<dbReference type="Pfam" id="PF00012">
    <property type="entry name" value="HSP70"/>
    <property type="match status" value="1"/>
</dbReference>